<dbReference type="EMBL" id="FRAB01000015">
    <property type="protein sequence ID" value="SHK17143.1"/>
    <property type="molecule type" value="Genomic_DNA"/>
</dbReference>
<reference evidence="1 4" key="2">
    <citation type="submission" date="2023-07" db="EMBL/GenBank/DDBJ databases">
        <title>Sorghum-associated microbial communities from plants grown in Nebraska, USA.</title>
        <authorList>
            <person name="Schachtman D."/>
        </authorList>
    </citation>
    <scope>NUCLEOTIDE SEQUENCE [LARGE SCALE GENOMIC DNA]</scope>
    <source>
        <strain evidence="1 4">DS1316</strain>
    </source>
</reference>
<protein>
    <submittedName>
        <fullName evidence="2">Uncharacterized protein</fullName>
    </submittedName>
</protein>
<sequence length="86" mass="9570">MDQTKFNQICNEFTQIKDKSEFSLVIKLISDHVQESLTEKQGFVLRTSQQGADSTVIYHCSGNSTQFSWTGTLANTPAALELLVLS</sequence>
<dbReference type="AlphaFoldDB" id="A0A1M6QAM2"/>
<evidence type="ECO:0000313" key="3">
    <source>
        <dbReference type="Proteomes" id="UP000184395"/>
    </source>
</evidence>
<dbReference type="EMBL" id="JAVDRP010000010">
    <property type="protein sequence ID" value="MDR6411392.1"/>
    <property type="molecule type" value="Genomic_DNA"/>
</dbReference>
<dbReference type="STRING" id="169427.SAMN05192548_101523"/>
<evidence type="ECO:0000313" key="4">
    <source>
        <dbReference type="Proteomes" id="UP001264340"/>
    </source>
</evidence>
<dbReference type="Proteomes" id="UP000184395">
    <property type="component" value="Unassembled WGS sequence"/>
</dbReference>
<gene>
    <name evidence="1" type="ORF">J2804_004820</name>
    <name evidence="2" type="ORF">SAMN05192548_101523</name>
</gene>
<evidence type="ECO:0000313" key="2">
    <source>
        <dbReference type="EMBL" id="SHK17143.1"/>
    </source>
</evidence>
<proteinExistence type="predicted"/>
<organism evidence="2 3">
    <name type="scientific">Paraburkholderia terricola</name>
    <dbReference type="NCBI Taxonomy" id="169427"/>
    <lineage>
        <taxon>Bacteria</taxon>
        <taxon>Pseudomonadati</taxon>
        <taxon>Pseudomonadota</taxon>
        <taxon>Betaproteobacteria</taxon>
        <taxon>Burkholderiales</taxon>
        <taxon>Burkholderiaceae</taxon>
        <taxon>Paraburkholderia</taxon>
    </lineage>
</organism>
<evidence type="ECO:0000313" key="1">
    <source>
        <dbReference type="EMBL" id="MDR6411392.1"/>
    </source>
</evidence>
<accession>A0A1M6QAM2</accession>
<name>A0A1M6QAM2_9BURK</name>
<dbReference type="Proteomes" id="UP001264340">
    <property type="component" value="Unassembled WGS sequence"/>
</dbReference>
<keyword evidence="4" id="KW-1185">Reference proteome</keyword>
<reference evidence="2 3" key="1">
    <citation type="submission" date="2016-11" db="EMBL/GenBank/DDBJ databases">
        <authorList>
            <person name="Jaros S."/>
            <person name="Januszkiewicz K."/>
            <person name="Wedrychowicz H."/>
        </authorList>
    </citation>
    <scope>NUCLEOTIDE SEQUENCE [LARGE SCALE GENOMIC DNA]</scope>
    <source>
        <strain evidence="2 3">LMG 20594</strain>
    </source>
</reference>